<dbReference type="EMBL" id="SJOI01000001">
    <property type="protein sequence ID" value="TCL02278.1"/>
    <property type="molecule type" value="Genomic_DNA"/>
</dbReference>
<dbReference type="RefSeq" id="WP_132921244.1">
    <property type="nucleotide sequence ID" value="NZ_CP075169.1"/>
</dbReference>
<name>A0A4V2Q2C0_9GAMM</name>
<proteinExistence type="predicted"/>
<accession>A0A4V2Q2C0</accession>
<gene>
    <name evidence="1" type="ORF">EZJ58_0280</name>
</gene>
<evidence type="ECO:0000313" key="2">
    <source>
        <dbReference type="Proteomes" id="UP000294555"/>
    </source>
</evidence>
<keyword evidence="2" id="KW-1185">Reference proteome</keyword>
<organism evidence="1 2">
    <name type="scientific">Sodalis ligni</name>
    <dbReference type="NCBI Taxonomy" id="2697027"/>
    <lineage>
        <taxon>Bacteria</taxon>
        <taxon>Pseudomonadati</taxon>
        <taxon>Pseudomonadota</taxon>
        <taxon>Gammaproteobacteria</taxon>
        <taxon>Enterobacterales</taxon>
        <taxon>Bruguierivoracaceae</taxon>
        <taxon>Sodalis</taxon>
    </lineage>
</organism>
<evidence type="ECO:0000313" key="1">
    <source>
        <dbReference type="EMBL" id="TCL02278.1"/>
    </source>
</evidence>
<protein>
    <submittedName>
        <fullName evidence="1">Uncharacterized protein</fullName>
    </submittedName>
</protein>
<dbReference type="OrthoDB" id="6540366at2"/>
<reference evidence="1 2" key="1">
    <citation type="submission" date="2019-02" db="EMBL/GenBank/DDBJ databases">
        <title>Investigation of anaerobic lignin degradation for improved lignocellulosic biofuels.</title>
        <authorList>
            <person name="Deangelis K."/>
        </authorList>
    </citation>
    <scope>NUCLEOTIDE SEQUENCE [LARGE SCALE GENOMIC DNA]</scope>
    <source>
        <strain evidence="1 2">159R</strain>
    </source>
</reference>
<dbReference type="AlphaFoldDB" id="A0A4V2Q2C0"/>
<dbReference type="Proteomes" id="UP000294555">
    <property type="component" value="Unassembled WGS sequence"/>
</dbReference>
<sequence>MKLENEAAYELAKSYVLTQNLSTHHVFFRTFMEVYEDYDKWLSAEDPKAAELKDKPGSQVIKTHPLNLMGR</sequence>
<comment type="caution">
    <text evidence="1">The sequence shown here is derived from an EMBL/GenBank/DDBJ whole genome shotgun (WGS) entry which is preliminary data.</text>
</comment>